<dbReference type="EMBL" id="KB299619">
    <property type="protein sequence ID" value="ELU07790.1"/>
    <property type="molecule type" value="Genomic_DNA"/>
</dbReference>
<dbReference type="OMA" id="KESGWFV"/>
<feature type="transmembrane region" description="Helical" evidence="1">
    <location>
        <begin position="128"/>
        <end position="151"/>
    </location>
</feature>
<dbReference type="PANTHER" id="PTHR31134">
    <property type="entry name" value="TRANSMEMBRANE PROTEIN 128"/>
    <property type="match status" value="1"/>
</dbReference>
<protein>
    <recommendedName>
        <fullName evidence="5">Transmembrane protein 128</fullName>
    </recommendedName>
</protein>
<sequence>MYKKQAVAQGRLSLTAACRACAHSVCQALGHYAAENVDDDENLKKLRGPQKTKPSPYSIANFLWIASAACVLYYTEFFTTAIKHPKTRMTWLYTGILLICVNLAVAFFLIVYLSYIKKVSSDNWEKQYPPAIPIATACFTFGAICVTVGLWPVWSFLTPFLLFAVFMGVIVIITMLPNF</sequence>
<gene>
    <name evidence="2" type="ORF">CAPTEDRAFT_193160</name>
</gene>
<dbReference type="OrthoDB" id="58903at2759"/>
<dbReference type="EnsemblMetazoa" id="CapteT193160">
    <property type="protein sequence ID" value="CapteP193160"/>
    <property type="gene ID" value="CapteG193160"/>
</dbReference>
<evidence type="ECO:0000313" key="3">
    <source>
        <dbReference type="EnsemblMetazoa" id="CapteP193160"/>
    </source>
</evidence>
<evidence type="ECO:0008006" key="5">
    <source>
        <dbReference type="Google" id="ProtNLM"/>
    </source>
</evidence>
<dbReference type="PANTHER" id="PTHR31134:SF1">
    <property type="entry name" value="TRANSMEMBRANE PROTEIN 128"/>
    <property type="match status" value="1"/>
</dbReference>
<dbReference type="HOGENOM" id="CLU_117906_1_0_1"/>
<evidence type="ECO:0000313" key="2">
    <source>
        <dbReference type="EMBL" id="ELU07790.1"/>
    </source>
</evidence>
<dbReference type="EMBL" id="AMQN01001114">
    <property type="status" value="NOT_ANNOTATED_CDS"/>
    <property type="molecule type" value="Genomic_DNA"/>
</dbReference>
<organism evidence="2">
    <name type="scientific">Capitella teleta</name>
    <name type="common">Polychaete worm</name>
    <dbReference type="NCBI Taxonomy" id="283909"/>
    <lineage>
        <taxon>Eukaryota</taxon>
        <taxon>Metazoa</taxon>
        <taxon>Spiralia</taxon>
        <taxon>Lophotrochozoa</taxon>
        <taxon>Annelida</taxon>
        <taxon>Polychaeta</taxon>
        <taxon>Sedentaria</taxon>
        <taxon>Scolecida</taxon>
        <taxon>Capitellidae</taxon>
        <taxon>Capitella</taxon>
    </lineage>
</organism>
<dbReference type="EMBL" id="AMQN01001115">
    <property type="status" value="NOT_ANNOTATED_CDS"/>
    <property type="molecule type" value="Genomic_DNA"/>
</dbReference>
<reference evidence="4" key="1">
    <citation type="submission" date="2012-12" db="EMBL/GenBank/DDBJ databases">
        <authorList>
            <person name="Hellsten U."/>
            <person name="Grimwood J."/>
            <person name="Chapman J.A."/>
            <person name="Shapiro H."/>
            <person name="Aerts A."/>
            <person name="Otillar R.P."/>
            <person name="Terry A.Y."/>
            <person name="Boore J.L."/>
            <person name="Simakov O."/>
            <person name="Marletaz F."/>
            <person name="Cho S.-J."/>
            <person name="Edsinger-Gonzales E."/>
            <person name="Havlak P."/>
            <person name="Kuo D.-H."/>
            <person name="Larsson T."/>
            <person name="Lv J."/>
            <person name="Arendt D."/>
            <person name="Savage R."/>
            <person name="Osoegawa K."/>
            <person name="de Jong P."/>
            <person name="Lindberg D.R."/>
            <person name="Seaver E.C."/>
            <person name="Weisblat D.A."/>
            <person name="Putnam N.H."/>
            <person name="Grigoriev I.V."/>
            <person name="Rokhsar D.S."/>
        </authorList>
    </citation>
    <scope>NUCLEOTIDE SEQUENCE</scope>
    <source>
        <strain evidence="4">I ESC-2004</strain>
    </source>
</reference>
<keyword evidence="1" id="KW-0812">Transmembrane</keyword>
<accession>R7UNI7</accession>
<keyword evidence="4" id="KW-1185">Reference proteome</keyword>
<feature type="transmembrane region" description="Helical" evidence="1">
    <location>
        <begin position="95"/>
        <end position="116"/>
    </location>
</feature>
<feature type="transmembrane region" description="Helical" evidence="1">
    <location>
        <begin position="57"/>
        <end position="75"/>
    </location>
</feature>
<dbReference type="Pfam" id="PF20479">
    <property type="entry name" value="TMEM128"/>
    <property type="match status" value="1"/>
</dbReference>
<name>R7UNI7_CAPTE</name>
<evidence type="ECO:0000313" key="4">
    <source>
        <dbReference type="Proteomes" id="UP000014760"/>
    </source>
</evidence>
<dbReference type="AlphaFoldDB" id="R7UNI7"/>
<evidence type="ECO:0000256" key="1">
    <source>
        <dbReference type="SAM" id="Phobius"/>
    </source>
</evidence>
<keyword evidence="1" id="KW-0472">Membrane</keyword>
<dbReference type="STRING" id="283909.R7UNI7"/>
<reference evidence="2 4" key="2">
    <citation type="journal article" date="2013" name="Nature">
        <title>Insights into bilaterian evolution from three spiralian genomes.</title>
        <authorList>
            <person name="Simakov O."/>
            <person name="Marletaz F."/>
            <person name="Cho S.J."/>
            <person name="Edsinger-Gonzales E."/>
            <person name="Havlak P."/>
            <person name="Hellsten U."/>
            <person name="Kuo D.H."/>
            <person name="Larsson T."/>
            <person name="Lv J."/>
            <person name="Arendt D."/>
            <person name="Savage R."/>
            <person name="Osoegawa K."/>
            <person name="de Jong P."/>
            <person name="Grimwood J."/>
            <person name="Chapman J.A."/>
            <person name="Shapiro H."/>
            <person name="Aerts A."/>
            <person name="Otillar R.P."/>
            <person name="Terry A.Y."/>
            <person name="Boore J.L."/>
            <person name="Grigoriev I.V."/>
            <person name="Lindberg D.R."/>
            <person name="Seaver E.C."/>
            <person name="Weisblat D.A."/>
            <person name="Putnam N.H."/>
            <person name="Rokhsar D.S."/>
        </authorList>
    </citation>
    <scope>NUCLEOTIDE SEQUENCE</scope>
    <source>
        <strain evidence="2 4">I ESC-2004</strain>
    </source>
</reference>
<reference evidence="3" key="3">
    <citation type="submission" date="2015-06" db="UniProtKB">
        <authorList>
            <consortium name="EnsemblMetazoa"/>
        </authorList>
    </citation>
    <scope>IDENTIFICATION</scope>
</reference>
<feature type="transmembrane region" description="Helical" evidence="1">
    <location>
        <begin position="157"/>
        <end position="176"/>
    </location>
</feature>
<proteinExistence type="predicted"/>
<keyword evidence="1" id="KW-1133">Transmembrane helix</keyword>
<dbReference type="InterPro" id="IPR033579">
    <property type="entry name" value="TMEM128"/>
</dbReference>
<dbReference type="Proteomes" id="UP000014760">
    <property type="component" value="Unassembled WGS sequence"/>
</dbReference>